<organism evidence="2 3">
    <name type="scientific">Tegillarca granosa</name>
    <name type="common">Malaysian cockle</name>
    <name type="synonym">Anadara granosa</name>
    <dbReference type="NCBI Taxonomy" id="220873"/>
    <lineage>
        <taxon>Eukaryota</taxon>
        <taxon>Metazoa</taxon>
        <taxon>Spiralia</taxon>
        <taxon>Lophotrochozoa</taxon>
        <taxon>Mollusca</taxon>
        <taxon>Bivalvia</taxon>
        <taxon>Autobranchia</taxon>
        <taxon>Pteriomorphia</taxon>
        <taxon>Arcoida</taxon>
        <taxon>Arcoidea</taxon>
        <taxon>Arcidae</taxon>
        <taxon>Tegillarca</taxon>
    </lineage>
</organism>
<evidence type="ECO:0000313" key="3">
    <source>
        <dbReference type="Proteomes" id="UP001217089"/>
    </source>
</evidence>
<protein>
    <recommendedName>
        <fullName evidence="4">DNA-directed RNA polymerase II subunit GRINL1A</fullName>
    </recommendedName>
</protein>
<evidence type="ECO:0008006" key="4">
    <source>
        <dbReference type="Google" id="ProtNLM"/>
    </source>
</evidence>
<feature type="region of interest" description="Disordered" evidence="1">
    <location>
        <begin position="104"/>
        <end position="126"/>
    </location>
</feature>
<keyword evidence="3" id="KW-1185">Reference proteome</keyword>
<dbReference type="Pfam" id="PF15328">
    <property type="entry name" value="GCOM2"/>
    <property type="match status" value="1"/>
</dbReference>
<name>A0ABQ9EL53_TEGGR</name>
<dbReference type="PANTHER" id="PTHR23171">
    <property type="entry name" value="GDOWN1"/>
    <property type="match status" value="1"/>
</dbReference>
<dbReference type="InterPro" id="IPR026213">
    <property type="entry name" value="GRINL1"/>
</dbReference>
<dbReference type="PANTHER" id="PTHR23171:SF13">
    <property type="entry name" value="DNA-DIRECTED RNA POLYMERASE II SUBUNIT GRINL1A"/>
    <property type="match status" value="1"/>
</dbReference>
<accession>A0ABQ9EL53</accession>
<proteinExistence type="predicted"/>
<dbReference type="InterPro" id="IPR051375">
    <property type="entry name" value="Tuftelin_GRINL1A/MYZAP/CCD68"/>
</dbReference>
<comment type="caution">
    <text evidence="2">The sequence shown here is derived from an EMBL/GenBank/DDBJ whole genome shotgun (WGS) entry which is preliminary data.</text>
</comment>
<reference evidence="2 3" key="1">
    <citation type="submission" date="2022-12" db="EMBL/GenBank/DDBJ databases">
        <title>Chromosome-level genome of Tegillarca granosa.</title>
        <authorList>
            <person name="Kim J."/>
        </authorList>
    </citation>
    <scope>NUCLEOTIDE SEQUENCE [LARGE SCALE GENOMIC DNA]</scope>
    <source>
        <strain evidence="2">Teg-2019</strain>
        <tissue evidence="2">Adductor muscle</tissue>
    </source>
</reference>
<dbReference type="PRINTS" id="PR02085">
    <property type="entry name" value="POLR2GRINL1"/>
</dbReference>
<evidence type="ECO:0000313" key="2">
    <source>
        <dbReference type="EMBL" id="KAJ8304317.1"/>
    </source>
</evidence>
<dbReference type="Proteomes" id="UP001217089">
    <property type="component" value="Unassembled WGS sequence"/>
</dbReference>
<gene>
    <name evidence="2" type="ORF">KUTeg_017900</name>
</gene>
<evidence type="ECO:0000256" key="1">
    <source>
        <dbReference type="SAM" id="MobiDB-lite"/>
    </source>
</evidence>
<sequence length="366" mass="42075">MFSSQQSSGRTKDKKSVLIYHLHLCRTVALLSFCDPINMALPQEKQGYLEDLSKKTTVELKELLNRQESLLKKKKFLSTLPDKGEKVNKFRDLLLKLITQREENEQRTQQKITERLDVKRDKNPKDSLSKADIVMKQPSRFVQKRKEIQIKKQKNMSIDPGHTDAQTSSSQLSECLIGISTSDQTPDCKNDKSIINKDFKTLRDKSEGLIIGLEDSLQNLNIEDEHCNQEEDITNFSNYELKNIKKFNKNSTYMNTKFKPNSSLKNRISDSLSSDGEPLNKVSNLASSTDVADNQTSRNRDLALEGPVYKYNKTKLISLEDSIHLQRVQKKISEEIQARHAAERLAERLNFKMETYNSEGTDIKQI</sequence>
<dbReference type="EMBL" id="JARBDR010000903">
    <property type="protein sequence ID" value="KAJ8304317.1"/>
    <property type="molecule type" value="Genomic_DNA"/>
</dbReference>